<dbReference type="EMBL" id="MGFM01000026">
    <property type="protein sequence ID" value="OGM05714.1"/>
    <property type="molecule type" value="Genomic_DNA"/>
</dbReference>
<dbReference type="Proteomes" id="UP000178812">
    <property type="component" value="Unassembled WGS sequence"/>
</dbReference>
<reference evidence="2 3" key="1">
    <citation type="journal article" date="2016" name="Nat. Commun.">
        <title>Thousands of microbial genomes shed light on interconnected biogeochemical processes in an aquifer system.</title>
        <authorList>
            <person name="Anantharaman K."/>
            <person name="Brown C.T."/>
            <person name="Hug L.A."/>
            <person name="Sharon I."/>
            <person name="Castelle C.J."/>
            <person name="Probst A.J."/>
            <person name="Thomas B.C."/>
            <person name="Singh A."/>
            <person name="Wilkins M.J."/>
            <person name="Karaoz U."/>
            <person name="Brodie E.L."/>
            <person name="Williams K.H."/>
            <person name="Hubbard S.S."/>
            <person name="Banfield J.F."/>
        </authorList>
    </citation>
    <scope>NUCLEOTIDE SEQUENCE [LARGE SCALE GENOMIC DNA]</scope>
</reference>
<dbReference type="PANTHER" id="PTHR24104">
    <property type="entry name" value="E3 UBIQUITIN-PROTEIN LIGASE NHLRC1-RELATED"/>
    <property type="match status" value="1"/>
</dbReference>
<dbReference type="SUPFAM" id="SSF63825">
    <property type="entry name" value="YWTD domain"/>
    <property type="match status" value="1"/>
</dbReference>
<protein>
    <recommendedName>
        <fullName evidence="4">NHL repeat containing protein</fullName>
    </recommendedName>
</protein>
<dbReference type="InterPro" id="IPR011042">
    <property type="entry name" value="6-blade_b-propeller_TolB-like"/>
</dbReference>
<dbReference type="AlphaFoldDB" id="A0A1F7WSB0"/>
<keyword evidence="1" id="KW-0677">Repeat</keyword>
<evidence type="ECO:0000313" key="3">
    <source>
        <dbReference type="Proteomes" id="UP000178812"/>
    </source>
</evidence>
<dbReference type="PANTHER" id="PTHR24104:SF25">
    <property type="entry name" value="PROTEIN LIN-41"/>
    <property type="match status" value="1"/>
</dbReference>
<evidence type="ECO:0000256" key="1">
    <source>
        <dbReference type="ARBA" id="ARBA00022737"/>
    </source>
</evidence>
<dbReference type="GO" id="GO:0000209">
    <property type="term" value="P:protein polyubiquitination"/>
    <property type="evidence" value="ECO:0007669"/>
    <property type="project" value="TreeGrafter"/>
</dbReference>
<proteinExistence type="predicted"/>
<dbReference type="Gene3D" id="2.120.10.30">
    <property type="entry name" value="TolB, C-terminal domain"/>
    <property type="match status" value="2"/>
</dbReference>
<comment type="caution">
    <text evidence="2">The sequence shown here is derived from an EMBL/GenBank/DDBJ whole genome shotgun (WGS) entry which is preliminary data.</text>
</comment>
<organism evidence="2 3">
    <name type="scientific">Candidatus Woesebacteria bacterium GWB1_43_5</name>
    <dbReference type="NCBI Taxonomy" id="1802474"/>
    <lineage>
        <taxon>Bacteria</taxon>
        <taxon>Candidatus Woeseibacteriota</taxon>
    </lineage>
</organism>
<gene>
    <name evidence="2" type="ORF">A2125_00475</name>
</gene>
<evidence type="ECO:0000313" key="2">
    <source>
        <dbReference type="EMBL" id="OGM05714.1"/>
    </source>
</evidence>
<dbReference type="InterPro" id="IPR050952">
    <property type="entry name" value="TRIM-NHL_E3_ligases"/>
</dbReference>
<accession>A0A1F7WSB0</accession>
<dbReference type="GO" id="GO:0043161">
    <property type="term" value="P:proteasome-mediated ubiquitin-dependent protein catabolic process"/>
    <property type="evidence" value="ECO:0007669"/>
    <property type="project" value="TreeGrafter"/>
</dbReference>
<name>A0A1F7WSB0_9BACT</name>
<dbReference type="GO" id="GO:0061630">
    <property type="term" value="F:ubiquitin protein ligase activity"/>
    <property type="evidence" value="ECO:0007669"/>
    <property type="project" value="TreeGrafter"/>
</dbReference>
<dbReference type="GO" id="GO:0008270">
    <property type="term" value="F:zinc ion binding"/>
    <property type="evidence" value="ECO:0007669"/>
    <property type="project" value="UniProtKB-KW"/>
</dbReference>
<dbReference type="InterPro" id="IPR001258">
    <property type="entry name" value="NHL_repeat"/>
</dbReference>
<evidence type="ECO:0008006" key="4">
    <source>
        <dbReference type="Google" id="ProtNLM"/>
    </source>
</evidence>
<dbReference type="CDD" id="cd05819">
    <property type="entry name" value="NHL"/>
    <property type="match status" value="1"/>
</dbReference>
<dbReference type="Pfam" id="PF01436">
    <property type="entry name" value="NHL"/>
    <property type="match status" value="1"/>
</dbReference>
<sequence>MSADVVIGQRDFTNLSTGTTQSTLSGGVQNSIIVNGKLIIADQANSRVLIWNSIPTTNGVSADIVVGQPDFTSSTANNGGISARTFDNPTTVISDGQKLLVSDRQNRRVLIWNNIPSINFAPADVVVGQPGFTTITSNTTQNGLNRPEAVFTHAGKLYIADSTNNRVLIYNSIPTTNQAPADVVVGQVDFTTGTENTGGIGPNTLKYPTAVATNGNKFIITDSENHRVLIWNSIPTTNGVSANVVVGQPNFTSSIANQGGSVAPNTLSSPIGATVDEKGRLYIGDANHRILIFNSIPSSSNTSADIVLGQPDFVSNTANNGGRSANSLNLPIFATPYEQKLFVADAVNRRLLIFNNVVSPPVIGLRSSPEAAGDGRLRMRGNVRLGEWGRYSLSSSKIEVSVNGGGWGEVSSLYGLREDTHDNLYEFYQEFDPHTGGVSSGDDYTLKFHAFSSNADESYSFYFTPFEIKSITSGVFPSFSFKVNKDQFSRVSDNLSEYEVQVRKITSTGTSISSSSTSGATTYGEWTTYLDNIPVNLSSSLNQGSLATTFDEVNGTITTRSKVKSLTAGKYQVKLVAVDDWGGRQETPTLSFSTTGGVTSTVVRPSYPITSGFFPLQINGIRGITSGIISTLIYLSTSPIYFSSTQTPSLTGIAFSGSEVSLTATNKNNSKQFKTYTAKVNSNSTYTLTPSLYPQSIIDMWVTDKDGRYNELPPFEVRVLE</sequence>